<evidence type="ECO:0000313" key="3">
    <source>
        <dbReference type="Proteomes" id="UP000001074"/>
    </source>
</evidence>
<feature type="compositionally biased region" description="Polar residues" evidence="1">
    <location>
        <begin position="103"/>
        <end position="127"/>
    </location>
</feature>
<feature type="region of interest" description="Disordered" evidence="1">
    <location>
        <begin position="101"/>
        <end position="127"/>
    </location>
</feature>
<keyword evidence="3" id="KW-1185">Reference proteome</keyword>
<dbReference type="InParanoid" id="G1QC27"/>
<reference evidence="2" key="3">
    <citation type="submission" date="2025-09" db="UniProtKB">
        <authorList>
            <consortium name="Ensembl"/>
        </authorList>
    </citation>
    <scope>IDENTIFICATION</scope>
</reference>
<proteinExistence type="predicted"/>
<reference evidence="2" key="2">
    <citation type="submission" date="2025-08" db="UniProtKB">
        <authorList>
            <consortium name="Ensembl"/>
        </authorList>
    </citation>
    <scope>IDENTIFICATION</scope>
</reference>
<organism evidence="2 3">
    <name type="scientific">Myotis lucifugus</name>
    <name type="common">Little brown bat</name>
    <dbReference type="NCBI Taxonomy" id="59463"/>
    <lineage>
        <taxon>Eukaryota</taxon>
        <taxon>Metazoa</taxon>
        <taxon>Chordata</taxon>
        <taxon>Craniata</taxon>
        <taxon>Vertebrata</taxon>
        <taxon>Euteleostomi</taxon>
        <taxon>Mammalia</taxon>
        <taxon>Eutheria</taxon>
        <taxon>Laurasiatheria</taxon>
        <taxon>Chiroptera</taxon>
        <taxon>Yangochiroptera</taxon>
        <taxon>Vespertilionidae</taxon>
        <taxon>Myotis</taxon>
    </lineage>
</organism>
<sequence>DVPAVLPMVLECKAPKEGGSVTLACLVTGSNTATWDIGAEKLPAKASVMGHFEKMGHLGETVPYLFYQTFVWKPVPYSCSTKHMSKTFQWPASWKTRKDEAELTTSVTHTSPFSEKLTPNTTTTGGP</sequence>
<reference evidence="2 3" key="1">
    <citation type="journal article" date="2011" name="Nature">
        <title>A high-resolution map of human evolutionary constraint using 29 mammals.</title>
        <authorList>
            <person name="Lindblad-Toh K."/>
            <person name="Garber M."/>
            <person name="Zuk O."/>
            <person name="Lin M.F."/>
            <person name="Parker B.J."/>
            <person name="Washietl S."/>
            <person name="Kheradpour P."/>
            <person name="Ernst J."/>
            <person name="Jordan G."/>
            <person name="Mauceli E."/>
            <person name="Ward L.D."/>
            <person name="Lowe C.B."/>
            <person name="Holloway A.K."/>
            <person name="Clamp M."/>
            <person name="Gnerre S."/>
            <person name="Alfoldi J."/>
            <person name="Beal K."/>
            <person name="Chang J."/>
            <person name="Clawson H."/>
            <person name="Cuff J."/>
            <person name="Di Palma F."/>
            <person name="Fitzgerald S."/>
            <person name="Flicek P."/>
            <person name="Guttman M."/>
            <person name="Hubisz M.J."/>
            <person name="Jaffe D.B."/>
            <person name="Jungreis I."/>
            <person name="Kent W.J."/>
            <person name="Kostka D."/>
            <person name="Lara M."/>
            <person name="Martins A.L."/>
            <person name="Massingham T."/>
            <person name="Moltke I."/>
            <person name="Raney B.J."/>
            <person name="Rasmussen M.D."/>
            <person name="Robinson J."/>
            <person name="Stark A."/>
            <person name="Vilella A.J."/>
            <person name="Wen J."/>
            <person name="Xie X."/>
            <person name="Zody M.C."/>
            <person name="Baldwin J."/>
            <person name="Bloom T."/>
            <person name="Chin C.W."/>
            <person name="Heiman D."/>
            <person name="Nicol R."/>
            <person name="Nusbaum C."/>
            <person name="Young S."/>
            <person name="Wilkinson J."/>
            <person name="Worley K.C."/>
            <person name="Kovar C.L."/>
            <person name="Muzny D.M."/>
            <person name="Gibbs R.A."/>
            <person name="Cree A."/>
            <person name="Dihn H.H."/>
            <person name="Fowler G."/>
            <person name="Jhangiani S."/>
            <person name="Joshi V."/>
            <person name="Lee S."/>
            <person name="Lewis L.R."/>
            <person name="Nazareth L.V."/>
            <person name="Okwuonu G."/>
            <person name="Santibanez J."/>
            <person name="Warren W.C."/>
            <person name="Mardis E.R."/>
            <person name="Weinstock G.M."/>
            <person name="Wilson R.K."/>
            <person name="Delehaunty K."/>
            <person name="Dooling D."/>
            <person name="Fronik C."/>
            <person name="Fulton L."/>
            <person name="Fulton B."/>
            <person name="Graves T."/>
            <person name="Minx P."/>
            <person name="Sodergren E."/>
            <person name="Birney E."/>
            <person name="Margulies E.H."/>
            <person name="Herrero J."/>
            <person name="Green E.D."/>
            <person name="Haussler D."/>
            <person name="Siepel A."/>
            <person name="Goldman N."/>
            <person name="Pollard K.S."/>
            <person name="Pedersen J.S."/>
            <person name="Lander E.S."/>
            <person name="Kellis M."/>
        </authorList>
    </citation>
    <scope>NUCLEOTIDE SEQUENCE [LARGE SCALE GENOMIC DNA]</scope>
</reference>
<dbReference type="Ensembl" id="ENSMLUT00000022629.1">
    <property type="protein sequence ID" value="ENSMLUP00000021260.1"/>
    <property type="gene ID" value="ENSMLUG00000029347.1"/>
</dbReference>
<evidence type="ECO:0000313" key="2">
    <source>
        <dbReference type="Ensembl" id="ENSMLUP00000021260.1"/>
    </source>
</evidence>
<name>G1QC27_MYOLU</name>
<accession>G1QC27</accession>
<dbReference type="AlphaFoldDB" id="G1QC27"/>
<protein>
    <submittedName>
        <fullName evidence="2">Uncharacterized protein</fullName>
    </submittedName>
</protein>
<dbReference type="HOGENOM" id="CLU_1975600_0_0_1"/>
<dbReference type="Proteomes" id="UP000001074">
    <property type="component" value="Unassembled WGS sequence"/>
</dbReference>
<evidence type="ECO:0000256" key="1">
    <source>
        <dbReference type="SAM" id="MobiDB-lite"/>
    </source>
</evidence>
<gene>
    <name evidence="2" type="primary">LOC102418449</name>
</gene>
<dbReference type="EMBL" id="AAPE02062987">
    <property type="status" value="NOT_ANNOTATED_CDS"/>
    <property type="molecule type" value="Genomic_DNA"/>
</dbReference>